<evidence type="ECO:0000313" key="2">
    <source>
        <dbReference type="EMBL" id="JAH18183.1"/>
    </source>
</evidence>
<reference evidence="2" key="1">
    <citation type="submission" date="2014-11" db="EMBL/GenBank/DDBJ databases">
        <authorList>
            <person name="Amaro Gonzalez C."/>
        </authorList>
    </citation>
    <scope>NUCLEOTIDE SEQUENCE</scope>
</reference>
<keyword evidence="1" id="KW-0732">Signal</keyword>
<organism evidence="2">
    <name type="scientific">Anguilla anguilla</name>
    <name type="common">European freshwater eel</name>
    <name type="synonym">Muraena anguilla</name>
    <dbReference type="NCBI Taxonomy" id="7936"/>
    <lineage>
        <taxon>Eukaryota</taxon>
        <taxon>Metazoa</taxon>
        <taxon>Chordata</taxon>
        <taxon>Craniata</taxon>
        <taxon>Vertebrata</taxon>
        <taxon>Euteleostomi</taxon>
        <taxon>Actinopterygii</taxon>
        <taxon>Neopterygii</taxon>
        <taxon>Teleostei</taxon>
        <taxon>Anguilliformes</taxon>
        <taxon>Anguillidae</taxon>
        <taxon>Anguilla</taxon>
    </lineage>
</organism>
<feature type="signal peptide" evidence="1">
    <location>
        <begin position="1"/>
        <end position="20"/>
    </location>
</feature>
<evidence type="ECO:0000256" key="1">
    <source>
        <dbReference type="SAM" id="SignalP"/>
    </source>
</evidence>
<evidence type="ECO:0008006" key="3">
    <source>
        <dbReference type="Google" id="ProtNLM"/>
    </source>
</evidence>
<reference evidence="2" key="2">
    <citation type="journal article" date="2015" name="Fish Shellfish Immunol.">
        <title>Early steps in the European eel (Anguilla anguilla)-Vibrio vulnificus interaction in the gills: Role of the RtxA13 toxin.</title>
        <authorList>
            <person name="Callol A."/>
            <person name="Pajuelo D."/>
            <person name="Ebbesson L."/>
            <person name="Teles M."/>
            <person name="MacKenzie S."/>
            <person name="Amaro C."/>
        </authorList>
    </citation>
    <scope>NUCLEOTIDE SEQUENCE</scope>
</reference>
<feature type="chain" id="PRO_5002431248" description="Secreted protein" evidence="1">
    <location>
        <begin position="21"/>
        <end position="86"/>
    </location>
</feature>
<dbReference type="AlphaFoldDB" id="A0A0E9QPS8"/>
<accession>A0A0E9QPS8</accession>
<proteinExistence type="predicted"/>
<name>A0A0E9QPS8_ANGAN</name>
<dbReference type="EMBL" id="GBXM01090394">
    <property type="protein sequence ID" value="JAH18183.1"/>
    <property type="molecule type" value="Transcribed_RNA"/>
</dbReference>
<protein>
    <recommendedName>
        <fullName evidence="3">Secreted protein</fullName>
    </recommendedName>
</protein>
<sequence>MYRWRRLLFASSVALYRSLSNFIDTDVSLDCVACINTIVNPAMTLVYKRVTTGCRCPVSYVYVRTLNSGKSVLWLQWMTSTSPAAR</sequence>